<keyword evidence="5" id="KW-1185">Reference proteome</keyword>
<evidence type="ECO:0000313" key="4">
    <source>
        <dbReference type="EMBL" id="KAK8052290.1"/>
    </source>
</evidence>
<dbReference type="InterPro" id="IPR010435">
    <property type="entry name" value="C5a/SBT2-like_Fn3"/>
</dbReference>
<dbReference type="EMBL" id="JAQQWK010000002">
    <property type="protein sequence ID" value="KAK8052290.1"/>
    <property type="molecule type" value="Genomic_DNA"/>
</dbReference>
<dbReference type="Proteomes" id="UP001444661">
    <property type="component" value="Unassembled WGS sequence"/>
</dbReference>
<evidence type="ECO:0000259" key="3">
    <source>
        <dbReference type="Pfam" id="PF06280"/>
    </source>
</evidence>
<proteinExistence type="inferred from homology"/>
<keyword evidence="2" id="KW-0732">Signal</keyword>
<name>A0ABR1U063_9PEZI</name>
<organism evidence="4 5">
    <name type="scientific">Apiospora rasikravindrae</name>
    <dbReference type="NCBI Taxonomy" id="990691"/>
    <lineage>
        <taxon>Eukaryota</taxon>
        <taxon>Fungi</taxon>
        <taxon>Dikarya</taxon>
        <taxon>Ascomycota</taxon>
        <taxon>Pezizomycotina</taxon>
        <taxon>Sordariomycetes</taxon>
        <taxon>Xylariomycetidae</taxon>
        <taxon>Amphisphaeriales</taxon>
        <taxon>Apiosporaceae</taxon>
        <taxon>Apiospora</taxon>
    </lineage>
</organism>
<gene>
    <name evidence="4" type="ORF">PG993_003675</name>
</gene>
<reference evidence="4 5" key="1">
    <citation type="submission" date="2023-01" db="EMBL/GenBank/DDBJ databases">
        <title>Analysis of 21 Apiospora genomes using comparative genomics revels a genus with tremendous synthesis potential of carbohydrate active enzymes and secondary metabolites.</title>
        <authorList>
            <person name="Sorensen T."/>
        </authorList>
    </citation>
    <scope>NUCLEOTIDE SEQUENCE [LARGE SCALE GENOMIC DNA]</scope>
    <source>
        <strain evidence="4 5">CBS 33761</strain>
    </source>
</reference>
<protein>
    <submittedName>
        <fullName evidence="4">Subtilase family domain-containing protein</fullName>
    </submittedName>
</protein>
<sequence>MALTARPIRFNTRQRSDYHGENRDFLAPVIAQGAGSVDAWAAVHSVTLTNTTALNFNDTSHRPASLGFTLTNTGSETLSYTLGHRGAASGYVMNTTHALTTGDAQPIYASLQIVPSSLTLDPGQTATVSVSIASEPALPEAAKRISYFGGYVTIDASSSNSTNLSLPYTAFGGDLASLPMINRDQTHLAAYDAATSSTSGSLPAGRVFECLYRPNASPPCTFPADGLALSLVTQTRNLTIDLVSKQSGQTVLPPGGGVYASGSNNPWDGSGYHAWDGSDRNRTFVPAGEYVWKVTALRLNADSGVLDKDWDVWESASWVLRYAADSTGLPPAGRA</sequence>
<dbReference type="Pfam" id="PF06280">
    <property type="entry name" value="fn3_5"/>
    <property type="match status" value="1"/>
</dbReference>
<accession>A0ABR1U063</accession>
<comment type="caution">
    <text evidence="4">The sequence shown here is derived from an EMBL/GenBank/DDBJ whole genome shotgun (WGS) entry which is preliminary data.</text>
</comment>
<comment type="similarity">
    <text evidence="1">Belongs to the peptidase S8 family.</text>
</comment>
<evidence type="ECO:0000256" key="1">
    <source>
        <dbReference type="ARBA" id="ARBA00011073"/>
    </source>
</evidence>
<evidence type="ECO:0000256" key="2">
    <source>
        <dbReference type="ARBA" id="ARBA00022729"/>
    </source>
</evidence>
<dbReference type="Gene3D" id="2.60.40.1710">
    <property type="entry name" value="Subtilisin-like superfamily"/>
    <property type="match status" value="1"/>
</dbReference>
<evidence type="ECO:0000313" key="5">
    <source>
        <dbReference type="Proteomes" id="UP001444661"/>
    </source>
</evidence>
<feature type="domain" description="C5a peptidase/Subtilisin-like protease SBT2-like Fn3-like" evidence="3">
    <location>
        <begin position="55"/>
        <end position="169"/>
    </location>
</feature>